<dbReference type="PROSITE" id="PS51257">
    <property type="entry name" value="PROKAR_LIPOPROTEIN"/>
    <property type="match status" value="1"/>
</dbReference>
<dbReference type="EMBL" id="CAFBMK010000048">
    <property type="protein sequence ID" value="CAB4909416.1"/>
    <property type="molecule type" value="Genomic_DNA"/>
</dbReference>
<feature type="compositionally biased region" description="Low complexity" evidence="1">
    <location>
        <begin position="210"/>
        <end position="220"/>
    </location>
</feature>
<reference evidence="3" key="1">
    <citation type="submission" date="2020-05" db="EMBL/GenBank/DDBJ databases">
        <authorList>
            <person name="Chiriac C."/>
            <person name="Salcher M."/>
            <person name="Ghai R."/>
            <person name="Kavagutti S V."/>
        </authorList>
    </citation>
    <scope>NUCLEOTIDE SEQUENCE</scope>
</reference>
<feature type="transmembrane region" description="Helical" evidence="2">
    <location>
        <begin position="103"/>
        <end position="135"/>
    </location>
</feature>
<name>A0A6J7GR43_9ZZZZ</name>
<dbReference type="AlphaFoldDB" id="A0A6J7GR43"/>
<feature type="region of interest" description="Disordered" evidence="1">
    <location>
        <begin position="210"/>
        <end position="238"/>
    </location>
</feature>
<sequence>MDGLSRPRTRAASVLVHLLASCVVGLLVWLAFGRTAFVNYDAAWSLDWMRQLLAGGSRPDLERLFSPTPHPLSDLFSGLLVPLSDGGGPAVGRGAETALVAFAMFWLGALGVVTFRLGAAWFGTAAGVVAAVLVLTREPVLSYGLRSYLDLPYAVFLLLALLAETRRPRNGARTIAWITLAGLLRPEAWLLAAAYVAYLVVARVRTDAAPRTGRPTPTATGGNGTAGADRSTDATGAPRAAGRLRTWLGAADVRSLLPLVALSLIAPLGWIVEGLVLAGDPLQALTGTQQNAADLDRVTGVGSAVTVMPRRLGEIVREPVLLAAAGGALLSLAFLRRRAVLGVGAAIAAGAGFFVLAAAGLPLLTRYLVFPATLLIVFAAAGLLGWRHLDADHRWRRPWQAFAVVALLAFVVFLPSQANRLDRLQSALSLQQRVIGDLRSVTGEVVRPSLQACGVGVGDTASGDGAVPGIASLGDLDDLRDAEREDPGLLFERLEPAIGLPNHRAVPQVLLWLGQGGGLADRPPSVQALPRPGDDPATRAGDPRITLLPSSEEVARGFILDKADNGRGLPTPPRGALRAGTLGTWTVYGANRACASALRDRLTR</sequence>
<feature type="transmembrane region" description="Helical" evidence="2">
    <location>
        <begin position="253"/>
        <end position="272"/>
    </location>
</feature>
<evidence type="ECO:0000256" key="1">
    <source>
        <dbReference type="SAM" id="MobiDB-lite"/>
    </source>
</evidence>
<feature type="transmembrane region" description="Helical" evidence="2">
    <location>
        <begin position="367"/>
        <end position="386"/>
    </location>
</feature>
<proteinExistence type="predicted"/>
<feature type="transmembrane region" description="Helical" evidence="2">
    <location>
        <begin position="398"/>
        <end position="416"/>
    </location>
</feature>
<organism evidence="3">
    <name type="scientific">freshwater metagenome</name>
    <dbReference type="NCBI Taxonomy" id="449393"/>
    <lineage>
        <taxon>unclassified sequences</taxon>
        <taxon>metagenomes</taxon>
        <taxon>ecological metagenomes</taxon>
    </lineage>
</organism>
<protein>
    <submittedName>
        <fullName evidence="3">Unannotated protein</fullName>
    </submittedName>
</protein>
<keyword evidence="2" id="KW-0812">Transmembrane</keyword>
<evidence type="ECO:0000256" key="2">
    <source>
        <dbReference type="SAM" id="Phobius"/>
    </source>
</evidence>
<evidence type="ECO:0000313" key="3">
    <source>
        <dbReference type="EMBL" id="CAB4909416.1"/>
    </source>
</evidence>
<accession>A0A6J7GR43</accession>
<keyword evidence="2" id="KW-0472">Membrane</keyword>
<gene>
    <name evidence="3" type="ORF">UFOPK3564_01125</name>
</gene>
<feature type="transmembrane region" description="Helical" evidence="2">
    <location>
        <begin position="147"/>
        <end position="163"/>
    </location>
</feature>
<feature type="transmembrane region" description="Helical" evidence="2">
    <location>
        <begin position="340"/>
        <end position="361"/>
    </location>
</feature>
<feature type="transmembrane region" description="Helical" evidence="2">
    <location>
        <begin position="315"/>
        <end position="335"/>
    </location>
</feature>
<feature type="transmembrane region" description="Helical" evidence="2">
    <location>
        <begin position="12"/>
        <end position="32"/>
    </location>
</feature>
<feature type="region of interest" description="Disordered" evidence="1">
    <location>
        <begin position="522"/>
        <end position="543"/>
    </location>
</feature>
<keyword evidence="2" id="KW-1133">Transmembrane helix</keyword>
<feature type="transmembrane region" description="Helical" evidence="2">
    <location>
        <begin position="175"/>
        <end position="201"/>
    </location>
</feature>